<comment type="caution">
    <text evidence="4">The sequence shown here is derived from an EMBL/GenBank/DDBJ whole genome shotgun (WGS) entry which is preliminary data.</text>
</comment>
<dbReference type="AlphaFoldDB" id="A0A3S5BDY5"/>
<feature type="non-terminal residue" evidence="4">
    <location>
        <position position="1"/>
    </location>
</feature>
<feature type="domain" description="Major facilitator superfamily (MFS) profile" evidence="3">
    <location>
        <begin position="1"/>
        <end position="98"/>
    </location>
</feature>
<dbReference type="PANTHER" id="PTHR11360">
    <property type="entry name" value="MONOCARBOXYLATE TRANSPORTER"/>
    <property type="match status" value="1"/>
</dbReference>
<reference evidence="4" key="1">
    <citation type="submission" date="2018-11" db="EMBL/GenBank/DDBJ databases">
        <authorList>
            <consortium name="Pathogen Informatics"/>
        </authorList>
    </citation>
    <scope>NUCLEOTIDE SEQUENCE</scope>
</reference>
<keyword evidence="5" id="KW-1185">Reference proteome</keyword>
<dbReference type="Proteomes" id="UP000784294">
    <property type="component" value="Unassembled WGS sequence"/>
</dbReference>
<keyword evidence="2" id="KW-1133">Transmembrane helix</keyword>
<sequence length="98" mass="10539">MPKLLSIGYGLIYLPSVTILTSWFQAKRATATGLVMAGSGVGGIIYALLLPRLLESFTWRGSIFLLSAVNLNCIVTACLFRPVPEEADVDFAAYNAAK</sequence>
<dbReference type="OrthoDB" id="2213137at2759"/>
<dbReference type="InterPro" id="IPR036259">
    <property type="entry name" value="MFS_trans_sf"/>
</dbReference>
<comment type="subcellular location">
    <subcellularLocation>
        <location evidence="1">Membrane</location>
        <topology evidence="1">Multi-pass membrane protein</topology>
    </subcellularLocation>
</comment>
<dbReference type="PROSITE" id="PS50850">
    <property type="entry name" value="MFS"/>
    <property type="match status" value="1"/>
</dbReference>
<dbReference type="SUPFAM" id="SSF103473">
    <property type="entry name" value="MFS general substrate transporter"/>
    <property type="match status" value="1"/>
</dbReference>
<evidence type="ECO:0000256" key="1">
    <source>
        <dbReference type="ARBA" id="ARBA00004141"/>
    </source>
</evidence>
<organism evidence="4 5">
    <name type="scientific">Protopolystoma xenopodis</name>
    <dbReference type="NCBI Taxonomy" id="117903"/>
    <lineage>
        <taxon>Eukaryota</taxon>
        <taxon>Metazoa</taxon>
        <taxon>Spiralia</taxon>
        <taxon>Lophotrochozoa</taxon>
        <taxon>Platyhelminthes</taxon>
        <taxon>Monogenea</taxon>
        <taxon>Polyopisthocotylea</taxon>
        <taxon>Polystomatidea</taxon>
        <taxon>Polystomatidae</taxon>
        <taxon>Protopolystoma</taxon>
    </lineage>
</organism>
<dbReference type="Gene3D" id="1.20.1250.20">
    <property type="entry name" value="MFS general substrate transporter like domains"/>
    <property type="match status" value="1"/>
</dbReference>
<dbReference type="PANTHER" id="PTHR11360:SF284">
    <property type="entry name" value="EG:103B4.3 PROTEIN-RELATED"/>
    <property type="match status" value="1"/>
</dbReference>
<evidence type="ECO:0000256" key="2">
    <source>
        <dbReference type="SAM" id="Phobius"/>
    </source>
</evidence>
<feature type="transmembrane region" description="Helical" evidence="2">
    <location>
        <begin position="31"/>
        <end position="49"/>
    </location>
</feature>
<dbReference type="GO" id="GO:0022857">
    <property type="term" value="F:transmembrane transporter activity"/>
    <property type="evidence" value="ECO:0007669"/>
    <property type="project" value="InterPro"/>
</dbReference>
<gene>
    <name evidence="4" type="ORF">PXEA_LOCUS37628</name>
</gene>
<accession>A0A3S5BDY5</accession>
<keyword evidence="2" id="KW-0472">Membrane</keyword>
<keyword evidence="2" id="KW-0812">Transmembrane</keyword>
<feature type="transmembrane region" description="Helical" evidence="2">
    <location>
        <begin position="61"/>
        <end position="80"/>
    </location>
</feature>
<dbReference type="InterPro" id="IPR020846">
    <property type="entry name" value="MFS_dom"/>
</dbReference>
<evidence type="ECO:0000313" key="4">
    <source>
        <dbReference type="EMBL" id="VEL44188.1"/>
    </source>
</evidence>
<proteinExistence type="predicted"/>
<dbReference type="Pfam" id="PF07690">
    <property type="entry name" value="MFS_1"/>
    <property type="match status" value="1"/>
</dbReference>
<dbReference type="InterPro" id="IPR011701">
    <property type="entry name" value="MFS"/>
</dbReference>
<dbReference type="InterPro" id="IPR050327">
    <property type="entry name" value="Proton-linked_MCT"/>
</dbReference>
<feature type="transmembrane region" description="Helical" evidence="2">
    <location>
        <begin position="6"/>
        <end position="24"/>
    </location>
</feature>
<name>A0A3S5BDY5_9PLAT</name>
<evidence type="ECO:0000313" key="5">
    <source>
        <dbReference type="Proteomes" id="UP000784294"/>
    </source>
</evidence>
<evidence type="ECO:0000259" key="3">
    <source>
        <dbReference type="PROSITE" id="PS50850"/>
    </source>
</evidence>
<protein>
    <recommendedName>
        <fullName evidence="3">Major facilitator superfamily (MFS) profile domain-containing protein</fullName>
    </recommendedName>
</protein>
<dbReference type="GO" id="GO:0016020">
    <property type="term" value="C:membrane"/>
    <property type="evidence" value="ECO:0007669"/>
    <property type="project" value="UniProtKB-SubCell"/>
</dbReference>
<dbReference type="EMBL" id="CAAALY010291489">
    <property type="protein sequence ID" value="VEL44188.1"/>
    <property type="molecule type" value="Genomic_DNA"/>
</dbReference>